<feature type="domain" description="NrtR DNA-binding winged helix" evidence="1">
    <location>
        <begin position="143"/>
        <end position="202"/>
    </location>
</feature>
<dbReference type="EMBL" id="FQWH01000007">
    <property type="protein sequence ID" value="SHH17693.1"/>
    <property type="molecule type" value="Genomic_DNA"/>
</dbReference>
<name>A0A1M5QVX6_FLAJO</name>
<dbReference type="InterPro" id="IPR036388">
    <property type="entry name" value="WH-like_DNA-bd_sf"/>
</dbReference>
<evidence type="ECO:0000313" key="3">
    <source>
        <dbReference type="Proteomes" id="UP000184112"/>
    </source>
</evidence>
<dbReference type="Gene3D" id="3.90.79.10">
    <property type="entry name" value="Nucleoside Triphosphate Pyrophosphohydrolase"/>
    <property type="match status" value="1"/>
</dbReference>
<dbReference type="Proteomes" id="UP000184112">
    <property type="component" value="Unassembled WGS sequence"/>
</dbReference>
<protein>
    <recommendedName>
        <fullName evidence="1">NrtR DNA-binding winged helix domain-containing protein</fullName>
    </recommendedName>
</protein>
<dbReference type="Gene3D" id="1.10.10.10">
    <property type="entry name" value="Winged helix-like DNA-binding domain superfamily/Winged helix DNA-binding domain"/>
    <property type="match status" value="1"/>
</dbReference>
<proteinExistence type="predicted"/>
<dbReference type="InterPro" id="IPR015797">
    <property type="entry name" value="NUDIX_hydrolase-like_dom_sf"/>
</dbReference>
<reference evidence="2 3" key="1">
    <citation type="submission" date="2016-11" db="EMBL/GenBank/DDBJ databases">
        <authorList>
            <person name="Jaros S."/>
            <person name="Januszkiewicz K."/>
            <person name="Wedrychowicz H."/>
        </authorList>
    </citation>
    <scope>NUCLEOTIDE SEQUENCE [LARGE SCALE GENOMIC DNA]</scope>
    <source>
        <strain evidence="2 3">DSM 6792</strain>
    </source>
</reference>
<dbReference type="SUPFAM" id="SSF55811">
    <property type="entry name" value="Nudix"/>
    <property type="match status" value="1"/>
</dbReference>
<gene>
    <name evidence="2" type="ORF">SAMN05444388_107171</name>
</gene>
<dbReference type="RefSeq" id="WP_073410102.1">
    <property type="nucleotide sequence ID" value="NZ_FQWH01000007.1"/>
</dbReference>
<evidence type="ECO:0000259" key="1">
    <source>
        <dbReference type="Pfam" id="PF21906"/>
    </source>
</evidence>
<accession>A0A1M5QVX6</accession>
<evidence type="ECO:0000313" key="2">
    <source>
        <dbReference type="EMBL" id="SHH17693.1"/>
    </source>
</evidence>
<dbReference type="Pfam" id="PF21906">
    <property type="entry name" value="WHD_NrtR"/>
    <property type="match status" value="1"/>
</dbReference>
<dbReference type="InterPro" id="IPR036390">
    <property type="entry name" value="WH_DNA-bd_sf"/>
</dbReference>
<sequence>MIKIIINCVIFCYDHGTLKVLLSNEGNGANTQWGILTGVLQNNQSADQAAVRLAQNYGVEKYILLRQLRAFIDPVQPGSGRNVTIGYYGLINIDEYKTMFGINGHYTRWWKVGDVQQLLPNHNKILDLSFHQIGNALRNSEVGFHLLPKEFRLSEIENLYKDILGSEANESNFLKKVIQKGVIVPLNKQREITIETEKLYKFNARGYEKLVMNNIFPFFNYL</sequence>
<dbReference type="AlphaFoldDB" id="A0A1M5QVX6"/>
<dbReference type="InterPro" id="IPR054105">
    <property type="entry name" value="WHD_NrtR"/>
</dbReference>
<organism evidence="2 3">
    <name type="scientific">Flavobacterium johnsoniae</name>
    <name type="common">Cytophaga johnsonae</name>
    <dbReference type="NCBI Taxonomy" id="986"/>
    <lineage>
        <taxon>Bacteria</taxon>
        <taxon>Pseudomonadati</taxon>
        <taxon>Bacteroidota</taxon>
        <taxon>Flavobacteriia</taxon>
        <taxon>Flavobacteriales</taxon>
        <taxon>Flavobacteriaceae</taxon>
        <taxon>Flavobacterium</taxon>
    </lineage>
</organism>
<dbReference type="SUPFAM" id="SSF46785">
    <property type="entry name" value="Winged helix' DNA-binding domain"/>
    <property type="match status" value="1"/>
</dbReference>